<dbReference type="OMA" id="DWALMGQ"/>
<comment type="caution">
    <text evidence="3">The sequence shown here is derived from an EMBL/GenBank/DDBJ whole genome shotgun (WGS) entry which is preliminary data.</text>
</comment>
<sequence>MRFLQRTLPLFSLCHAPTAEAQRGCDGAVAAQPSLSTPLTSSSQLWESAVRAFYAEYDRYTQSSSNVLSMTRAAALAMRRCLSERRAAEALEVYETLCRCGFIGMTMPSIPFSSSTLGAASSSADASASSLDELAREALQHVPHRKCQHSVLSLLIAAEVDSGALGHSFLMHPEDADAKHGTSSSTSVASSSNPKGNPLSMVLPHTENVSAAEQARIRVHQRLHALYTTGQLQQPLGKEYCLVEMRELCSSSTDATARTASAETTSAAATQLLNEIEVDPLYVLARCVLEHPFTYSTPSAPWAQRELLWETDMHHDRYSWTSTTAATAAMSLRTEALAPADAARLIHIDDLVSPYRALCRSSLEFLASFVPSWDALLVRRVAETLVLPLEAHVIFPAKYHRSRDAATTRRGAGVQDAPLSTTGCAKNSTATTSAWTGSSANQLFGLLDAANNRVCGSLSSTSAMHRVECIIKRRIHHDVVVPDTAYVLHRFHQLRQLARHREVIVTHAVFLELVAAASRTENPLRFHARRVLRDMMYATTTAMKAQAENEEFGKEYVARSGGTALRKHQRAPFGFTLLGLQDELALREHCPERFFLQQHEEADAPANPVSLLRNSASCSASSSISVVLVAKQLERMIAAHDRGDEFAKASPAGAGVLDGDATTSAIGVGIAQLSVDSLVSHLFEGNISDTSMRRASSPTSTQTEPLFKNRSRGRWARLPTLVATTNDNTRAAAFHVGLSMYPPASAVP</sequence>
<dbReference type="VEuPathDB" id="TriTrypDB:Lsey_0143_0080"/>
<feature type="region of interest" description="Disordered" evidence="1">
    <location>
        <begin position="175"/>
        <end position="199"/>
    </location>
</feature>
<evidence type="ECO:0000256" key="2">
    <source>
        <dbReference type="SAM" id="SignalP"/>
    </source>
</evidence>
<feature type="compositionally biased region" description="Low complexity" evidence="1">
    <location>
        <begin position="182"/>
        <end position="192"/>
    </location>
</feature>
<accession>A0A0N1HXS6</accession>
<dbReference type="AlphaFoldDB" id="A0A0N1HXS6"/>
<protein>
    <submittedName>
        <fullName evidence="3">Uncharacterized protein</fullName>
    </submittedName>
</protein>
<reference evidence="3 4" key="1">
    <citation type="journal article" date="2015" name="PLoS Pathog.">
        <title>Leptomonas seymouri: Adaptations to the Dixenous Life Cycle Analyzed by Genome Sequencing, Transcriptome Profiling and Co-infection with Leishmania donovani.</title>
        <authorList>
            <person name="Kraeva N."/>
            <person name="Butenko A."/>
            <person name="Hlavacova J."/>
            <person name="Kostygov A."/>
            <person name="Myskova J."/>
            <person name="Grybchuk D."/>
            <person name="Lestinova T."/>
            <person name="Votypka J."/>
            <person name="Volf P."/>
            <person name="Opperdoes F."/>
            <person name="Flegontov P."/>
            <person name="Lukes J."/>
            <person name="Yurchenko V."/>
        </authorList>
    </citation>
    <scope>NUCLEOTIDE SEQUENCE [LARGE SCALE GENOMIC DNA]</scope>
    <source>
        <strain evidence="3 4">ATCC 30220</strain>
    </source>
</reference>
<gene>
    <name evidence="3" type="ORF">ABL78_4743</name>
</gene>
<dbReference type="Proteomes" id="UP000038009">
    <property type="component" value="Unassembled WGS sequence"/>
</dbReference>
<proteinExistence type="predicted"/>
<dbReference type="EMBL" id="LJSK01000143">
    <property type="protein sequence ID" value="KPI86190.1"/>
    <property type="molecule type" value="Genomic_DNA"/>
</dbReference>
<evidence type="ECO:0000313" key="3">
    <source>
        <dbReference type="EMBL" id="KPI86190.1"/>
    </source>
</evidence>
<dbReference type="OrthoDB" id="273058at2759"/>
<keyword evidence="4" id="KW-1185">Reference proteome</keyword>
<feature type="chain" id="PRO_5005873597" evidence="2">
    <location>
        <begin position="22"/>
        <end position="748"/>
    </location>
</feature>
<feature type="signal peptide" evidence="2">
    <location>
        <begin position="1"/>
        <end position="21"/>
    </location>
</feature>
<organism evidence="3 4">
    <name type="scientific">Leptomonas seymouri</name>
    <dbReference type="NCBI Taxonomy" id="5684"/>
    <lineage>
        <taxon>Eukaryota</taxon>
        <taxon>Discoba</taxon>
        <taxon>Euglenozoa</taxon>
        <taxon>Kinetoplastea</taxon>
        <taxon>Metakinetoplastina</taxon>
        <taxon>Trypanosomatida</taxon>
        <taxon>Trypanosomatidae</taxon>
        <taxon>Leishmaniinae</taxon>
        <taxon>Leptomonas</taxon>
    </lineage>
</organism>
<evidence type="ECO:0000256" key="1">
    <source>
        <dbReference type="SAM" id="MobiDB-lite"/>
    </source>
</evidence>
<evidence type="ECO:0000313" key="4">
    <source>
        <dbReference type="Proteomes" id="UP000038009"/>
    </source>
</evidence>
<name>A0A0N1HXS6_LEPSE</name>
<keyword evidence="2" id="KW-0732">Signal</keyword>